<feature type="transmembrane region" description="Helical" evidence="2">
    <location>
        <begin position="55"/>
        <end position="77"/>
    </location>
</feature>
<feature type="compositionally biased region" description="Basic and acidic residues" evidence="1">
    <location>
        <begin position="13"/>
        <end position="26"/>
    </location>
</feature>
<feature type="region of interest" description="Disordered" evidence="1">
    <location>
        <begin position="1"/>
        <end position="45"/>
    </location>
</feature>
<keyword evidence="2" id="KW-0472">Membrane</keyword>
<evidence type="ECO:0000256" key="2">
    <source>
        <dbReference type="SAM" id="Phobius"/>
    </source>
</evidence>
<evidence type="ECO:0000256" key="1">
    <source>
        <dbReference type="SAM" id="MobiDB-lite"/>
    </source>
</evidence>
<dbReference type="Proteomes" id="UP001197974">
    <property type="component" value="Chromosome"/>
</dbReference>
<dbReference type="RefSeq" id="WP_226538844.1">
    <property type="nucleotide sequence ID" value="NZ_CP129013.1"/>
</dbReference>
<sequence length="85" mass="9682">MEDGTSESQNKNSEQDLKHETTDKNKHQVNNPSNSVSKKEQSSTSNILPETANHYYHYIIFGALIFSVGSVLIRLNLFRSNNNNR</sequence>
<evidence type="ECO:0008006" key="5">
    <source>
        <dbReference type="Google" id="ProtNLM"/>
    </source>
</evidence>
<keyword evidence="2" id="KW-1133">Transmembrane helix</keyword>
<organism evidence="3 4">
    <name type="scientific">Bacillus carboniphilus</name>
    <dbReference type="NCBI Taxonomy" id="86663"/>
    <lineage>
        <taxon>Bacteria</taxon>
        <taxon>Bacillati</taxon>
        <taxon>Bacillota</taxon>
        <taxon>Bacilli</taxon>
        <taxon>Bacillales</taxon>
        <taxon>Bacillaceae</taxon>
        <taxon>Bacillus</taxon>
    </lineage>
</organism>
<evidence type="ECO:0000313" key="4">
    <source>
        <dbReference type="Proteomes" id="UP001197974"/>
    </source>
</evidence>
<gene>
    <name evidence="3" type="ORF">LC087_02055</name>
</gene>
<accession>A0ABY9JUD4</accession>
<keyword evidence="2" id="KW-0812">Transmembrane</keyword>
<dbReference type="EMBL" id="CP129013">
    <property type="protein sequence ID" value="WLR43026.1"/>
    <property type="molecule type" value="Genomic_DNA"/>
</dbReference>
<feature type="compositionally biased region" description="Polar residues" evidence="1">
    <location>
        <begin position="28"/>
        <end position="45"/>
    </location>
</feature>
<name>A0ABY9JUD4_9BACI</name>
<evidence type="ECO:0000313" key="3">
    <source>
        <dbReference type="EMBL" id="WLR43026.1"/>
    </source>
</evidence>
<reference evidence="3 4" key="1">
    <citation type="submission" date="2023-06" db="EMBL/GenBank/DDBJ databases">
        <title>Five Gram-positive bacteria isolated from mangrove sediments in Shenzhen, Guangdong, China.</title>
        <authorList>
            <person name="Yu S."/>
            <person name="Zheng W."/>
            <person name="Huang Y."/>
        </authorList>
    </citation>
    <scope>NUCLEOTIDE SEQUENCE [LARGE SCALE GENOMIC DNA]</scope>
    <source>
        <strain evidence="3 4">SaN35-3</strain>
    </source>
</reference>
<keyword evidence="4" id="KW-1185">Reference proteome</keyword>
<proteinExistence type="predicted"/>
<protein>
    <recommendedName>
        <fullName evidence="5">Gram-positive cocci surface proteins LPxTG domain-containing protein</fullName>
    </recommendedName>
</protein>
<feature type="compositionally biased region" description="Polar residues" evidence="1">
    <location>
        <begin position="1"/>
        <end position="12"/>
    </location>
</feature>